<keyword evidence="2" id="KW-0689">Ribosomal protein</keyword>
<dbReference type="GO" id="GO:0005840">
    <property type="term" value="C:ribosome"/>
    <property type="evidence" value="ECO:0007669"/>
    <property type="project" value="UniProtKB-KW"/>
</dbReference>
<keyword evidence="2" id="KW-0687">Ribonucleoprotein</keyword>
<organism evidence="2">
    <name type="scientific">Coleochaete scutata</name>
    <dbReference type="NCBI Taxonomy" id="3125"/>
    <lineage>
        <taxon>Eukaryota</taxon>
        <taxon>Viridiplantae</taxon>
        <taxon>Streptophyta</taxon>
        <taxon>Coleochaetophyceae</taxon>
        <taxon>Coleochaetales</taxon>
        <taxon>Coleochaetaceae</taxon>
        <taxon>Coleochaete</taxon>
    </lineage>
</organism>
<reference evidence="2" key="2">
    <citation type="submission" date="2019-10" db="EMBL/GenBank/DDBJ databases">
        <title>Complete mitogenome of the streptophyte green alga Coleochaete scutata (Coleochaetophyceae).</title>
        <authorList>
            <person name="Turmel M."/>
            <person name="Otis C."/>
            <person name="Lemieux C."/>
        </authorList>
    </citation>
    <scope>NUCLEOTIDE SEQUENCE</scope>
</reference>
<keyword evidence="2" id="KW-0496">Mitochondrion</keyword>
<evidence type="ECO:0000256" key="1">
    <source>
        <dbReference type="ARBA" id="ARBA00008889"/>
    </source>
</evidence>
<dbReference type="EMBL" id="MK720949">
    <property type="protein sequence ID" value="QIQ23030.1"/>
    <property type="molecule type" value="Genomic_DNA"/>
</dbReference>
<evidence type="ECO:0000313" key="2">
    <source>
        <dbReference type="EMBL" id="QFU80165.1"/>
    </source>
</evidence>
<dbReference type="InterPro" id="IPR043141">
    <property type="entry name" value="Ribosomal_uL10-like_sf"/>
</dbReference>
<dbReference type="Gene3D" id="3.30.70.1730">
    <property type="match status" value="1"/>
</dbReference>
<evidence type="ECO:0000313" key="3">
    <source>
        <dbReference type="EMBL" id="QIQ23030.1"/>
    </source>
</evidence>
<name>A0A5P9NW61_COLSC</name>
<geneLocation type="mitochondrion" evidence="2"/>
<dbReference type="SUPFAM" id="SSF160369">
    <property type="entry name" value="Ribosomal protein L10-like"/>
    <property type="match status" value="1"/>
</dbReference>
<reference evidence="3" key="1">
    <citation type="submission" date="2019-03" db="EMBL/GenBank/DDBJ databases">
        <authorList>
            <person name="Cox C."/>
        </authorList>
    </citation>
    <scope>NUCLEOTIDE SEQUENCE</scope>
</reference>
<dbReference type="RefSeq" id="YP_009710060.1">
    <property type="nucleotide sequence ID" value="NC_045180.1"/>
</dbReference>
<proteinExistence type="inferred from homology"/>
<gene>
    <name evidence="2" type="primary">rpl10</name>
</gene>
<dbReference type="AlphaFoldDB" id="A0A5P9NW61"/>
<sequence>MRKSVKKKIAPRYQSLLNCYQVFIFHCSNLKASESRQLKNKLANMDATIISQLHYSKKITSKKQVLTSSDKELMGPSILLCLKKGDLSVKALQTIESFDSRGLVLLYGQSDSKLMNHKDIAHVANCNSVKEPCSLLVSNLLFTSVNLFTMLDFKYSDHDETGSRHSSATLQNVETF</sequence>
<accession>A0A5P9NW61</accession>
<dbReference type="GeneID" id="42369890"/>
<comment type="similarity">
    <text evidence="1">Belongs to the universal ribosomal protein uL10 family.</text>
</comment>
<dbReference type="EMBL" id="MN613583">
    <property type="protein sequence ID" value="QFU80165.1"/>
    <property type="molecule type" value="Genomic_DNA"/>
</dbReference>
<protein>
    <submittedName>
        <fullName evidence="2">Ribosomal protein L10</fullName>
    </submittedName>
</protein>